<evidence type="ECO:0000256" key="8">
    <source>
        <dbReference type="ARBA" id="ARBA00023098"/>
    </source>
</evidence>
<dbReference type="Proteomes" id="UP001372834">
    <property type="component" value="Unassembled WGS sequence"/>
</dbReference>
<dbReference type="Gene3D" id="3.40.50.720">
    <property type="entry name" value="NAD(P)-binding Rossmann-like Domain"/>
    <property type="match status" value="1"/>
</dbReference>
<comment type="pathway">
    <text evidence="3">Sphingolipid metabolism.</text>
</comment>
<keyword evidence="6" id="KW-0746">Sphingolipid metabolism</keyword>
<evidence type="ECO:0000256" key="7">
    <source>
        <dbReference type="ARBA" id="ARBA00023002"/>
    </source>
</evidence>
<organism evidence="11 12">
    <name type="scientific">Polyplax serrata</name>
    <name type="common">Common mouse louse</name>
    <dbReference type="NCBI Taxonomy" id="468196"/>
    <lineage>
        <taxon>Eukaryota</taxon>
        <taxon>Metazoa</taxon>
        <taxon>Ecdysozoa</taxon>
        <taxon>Arthropoda</taxon>
        <taxon>Hexapoda</taxon>
        <taxon>Insecta</taxon>
        <taxon>Pterygota</taxon>
        <taxon>Neoptera</taxon>
        <taxon>Paraneoptera</taxon>
        <taxon>Psocodea</taxon>
        <taxon>Troctomorpha</taxon>
        <taxon>Phthiraptera</taxon>
        <taxon>Anoplura</taxon>
        <taxon>Polyplacidae</taxon>
        <taxon>Polyplax</taxon>
    </lineage>
</organism>
<dbReference type="SUPFAM" id="SSF51735">
    <property type="entry name" value="NAD(P)-binding Rossmann-fold domains"/>
    <property type="match status" value="1"/>
</dbReference>
<feature type="coiled-coil region" evidence="10">
    <location>
        <begin position="61"/>
        <end position="118"/>
    </location>
</feature>
<dbReference type="InterPro" id="IPR036291">
    <property type="entry name" value="NAD(P)-bd_dom_sf"/>
</dbReference>
<evidence type="ECO:0000256" key="10">
    <source>
        <dbReference type="SAM" id="Coils"/>
    </source>
</evidence>
<dbReference type="GO" id="GO:0047560">
    <property type="term" value="F:3-dehydrosphinganine reductase activity"/>
    <property type="evidence" value="ECO:0007669"/>
    <property type="project" value="UniProtKB-EC"/>
</dbReference>
<dbReference type="InterPro" id="IPR045022">
    <property type="entry name" value="KDSR-like"/>
</dbReference>
<evidence type="ECO:0000256" key="6">
    <source>
        <dbReference type="ARBA" id="ARBA00022919"/>
    </source>
</evidence>
<dbReference type="EC" id="1.1.1.102" evidence="9"/>
<dbReference type="FunFam" id="3.40.50.720:FF:000468">
    <property type="entry name" value="Short-chain dehydrogenase, putative"/>
    <property type="match status" value="1"/>
</dbReference>
<comment type="subcellular location">
    <subcellularLocation>
        <location evidence="1">Endoplasmic reticulum</location>
    </subcellularLocation>
</comment>
<keyword evidence="7" id="KW-0560">Oxidoreductase</keyword>
<comment type="pathway">
    <text evidence="2">Lipid metabolism; sphingolipid metabolism.</text>
</comment>
<evidence type="ECO:0000256" key="5">
    <source>
        <dbReference type="ARBA" id="ARBA00022857"/>
    </source>
</evidence>
<dbReference type="PRINTS" id="PR00081">
    <property type="entry name" value="GDHRDH"/>
</dbReference>
<evidence type="ECO:0000256" key="2">
    <source>
        <dbReference type="ARBA" id="ARBA00004760"/>
    </source>
</evidence>
<dbReference type="InterPro" id="IPR002347">
    <property type="entry name" value="SDR_fam"/>
</dbReference>
<evidence type="ECO:0000256" key="1">
    <source>
        <dbReference type="ARBA" id="ARBA00004240"/>
    </source>
</evidence>
<dbReference type="GO" id="GO:0006666">
    <property type="term" value="P:3-keto-sphinganine metabolic process"/>
    <property type="evidence" value="ECO:0007669"/>
    <property type="project" value="InterPro"/>
</dbReference>
<keyword evidence="8" id="KW-0443">Lipid metabolism</keyword>
<dbReference type="EMBL" id="JAWJWE010000001">
    <property type="protein sequence ID" value="KAK6643775.1"/>
    <property type="molecule type" value="Genomic_DNA"/>
</dbReference>
<keyword evidence="4" id="KW-0256">Endoplasmic reticulum</keyword>
<comment type="caution">
    <text evidence="11">The sequence shown here is derived from an EMBL/GenBank/DDBJ whole genome shotgun (WGS) entry which is preliminary data.</text>
</comment>
<evidence type="ECO:0000256" key="9">
    <source>
        <dbReference type="ARBA" id="ARBA00026112"/>
    </source>
</evidence>
<dbReference type="AlphaFoldDB" id="A0AAN8SFX7"/>
<keyword evidence="5" id="KW-0521">NADP</keyword>
<proteinExistence type="predicted"/>
<dbReference type="Pfam" id="PF00106">
    <property type="entry name" value="adh_short"/>
    <property type="match status" value="1"/>
</dbReference>
<dbReference type="GO" id="GO:0030148">
    <property type="term" value="P:sphingolipid biosynthetic process"/>
    <property type="evidence" value="ECO:0007669"/>
    <property type="project" value="InterPro"/>
</dbReference>
<evidence type="ECO:0000256" key="4">
    <source>
        <dbReference type="ARBA" id="ARBA00022824"/>
    </source>
</evidence>
<evidence type="ECO:0000313" key="12">
    <source>
        <dbReference type="Proteomes" id="UP001372834"/>
    </source>
</evidence>
<gene>
    <name evidence="11" type="ORF">RUM43_000038</name>
</gene>
<dbReference type="PANTHER" id="PTHR43550:SF3">
    <property type="entry name" value="3-KETODIHYDROSPHINGOSINE REDUCTASE"/>
    <property type="match status" value="1"/>
</dbReference>
<dbReference type="PANTHER" id="PTHR43550">
    <property type="entry name" value="3-KETODIHYDROSPHINGOSINE REDUCTASE"/>
    <property type="match status" value="1"/>
</dbReference>
<evidence type="ECO:0000256" key="3">
    <source>
        <dbReference type="ARBA" id="ARBA00004991"/>
    </source>
</evidence>
<name>A0AAN8SFX7_POLSC</name>
<accession>A0AAN8SFX7</accession>
<protein>
    <recommendedName>
        <fullName evidence="9">3-dehydrosphinganine reductase</fullName>
        <ecNumber evidence="9">1.1.1.102</ecNumber>
    </recommendedName>
</protein>
<keyword evidence="10" id="KW-0175">Coiled coil</keyword>
<dbReference type="GO" id="GO:0005789">
    <property type="term" value="C:endoplasmic reticulum membrane"/>
    <property type="evidence" value="ECO:0007669"/>
    <property type="project" value="TreeGrafter"/>
</dbReference>
<dbReference type="CDD" id="cd08939">
    <property type="entry name" value="KDSR-like_SDR_c"/>
    <property type="match status" value="1"/>
</dbReference>
<evidence type="ECO:0000313" key="11">
    <source>
        <dbReference type="EMBL" id="KAK6643775.1"/>
    </source>
</evidence>
<sequence>MNKYILVLIALLTVIAFALFKKLFRKSRIPSICGKHVLVTGGSSGIGKSVAVEAARRGAHVTIIARNIEKLRLAVEEIKKEAKCPESSFELTYSPTFLVDVANESQLIEEKFNKIEEEVGPIFLLVNCAGRAIFGRLQDVKEEDYRYMMDLNFFGTIIPTLFLANKMKTRNEGHIVITGSQGSLIGIYGMGAYCSSKFALRGFTESLYMELSPYNVSVTLCLPPDTKTPGFEIEEKSKPEVTKEISKAAGLFEPEVVARQLLSDALNGNFFSVVGFESLILTTLCSGMSPVSSLIEGILSISLMSFLKFISLGYLYHFNRIISNHEKFPVRKMACVDKEE</sequence>
<reference evidence="11 12" key="1">
    <citation type="submission" date="2023-10" db="EMBL/GenBank/DDBJ databases">
        <title>Genomes of two closely related lineages of the louse Polyplax serrata with different host specificities.</title>
        <authorList>
            <person name="Martinu J."/>
            <person name="Tarabai H."/>
            <person name="Stefka J."/>
            <person name="Hypsa V."/>
        </authorList>
    </citation>
    <scope>NUCLEOTIDE SEQUENCE [LARGE SCALE GENOMIC DNA]</scope>
    <source>
        <strain evidence="11">HR10_N</strain>
    </source>
</reference>